<accession>Q5Z5P6</accession>
<name>Q5Z5P6_ORYSJ</name>
<dbReference type="EMBL" id="AP005492">
    <property type="protein sequence ID" value="BAD62021.1"/>
    <property type="molecule type" value="Genomic_DNA"/>
</dbReference>
<feature type="compositionally biased region" description="Low complexity" evidence="1">
    <location>
        <begin position="74"/>
        <end position="88"/>
    </location>
</feature>
<proteinExistence type="predicted"/>
<dbReference type="Proteomes" id="UP000000763">
    <property type="component" value="Chromosome 6"/>
</dbReference>
<protein>
    <submittedName>
        <fullName evidence="2">Uncharacterized protein</fullName>
    </submittedName>
</protein>
<dbReference type="AlphaFoldDB" id="Q5Z5P6"/>
<evidence type="ECO:0000256" key="1">
    <source>
        <dbReference type="SAM" id="MobiDB-lite"/>
    </source>
</evidence>
<feature type="region of interest" description="Disordered" evidence="1">
    <location>
        <begin position="38"/>
        <end position="88"/>
    </location>
</feature>
<sequence>MAIEEALPVVRRAGGVVYLRGAATWDKSGVNIALGPRVTGGGGLAQRQSDGGEGGQAAAEAVSRGGSGRGGGQAAAAASRGGPRPAAVAKPRLHRLSSILLYLTATGMSRLQAAS</sequence>
<reference evidence="3" key="2">
    <citation type="journal article" date="2008" name="Nucleic Acids Res.">
        <title>The rice annotation project database (RAP-DB): 2008 update.</title>
        <authorList>
            <consortium name="The rice annotation project (RAP)"/>
        </authorList>
    </citation>
    <scope>GENOME REANNOTATION</scope>
    <source>
        <strain evidence="3">cv. Nipponbare</strain>
    </source>
</reference>
<evidence type="ECO:0000313" key="2">
    <source>
        <dbReference type="EMBL" id="BAD62021.1"/>
    </source>
</evidence>
<evidence type="ECO:0000313" key="3">
    <source>
        <dbReference type="Proteomes" id="UP000000763"/>
    </source>
</evidence>
<reference evidence="3" key="1">
    <citation type="journal article" date="2005" name="Nature">
        <title>The map-based sequence of the rice genome.</title>
        <authorList>
            <consortium name="International rice genome sequencing project (IRGSP)"/>
            <person name="Matsumoto T."/>
            <person name="Wu J."/>
            <person name="Kanamori H."/>
            <person name="Katayose Y."/>
            <person name="Fujisawa M."/>
            <person name="Namiki N."/>
            <person name="Mizuno H."/>
            <person name="Yamamoto K."/>
            <person name="Antonio B.A."/>
            <person name="Baba T."/>
            <person name="Sakata K."/>
            <person name="Nagamura Y."/>
            <person name="Aoki H."/>
            <person name="Arikawa K."/>
            <person name="Arita K."/>
            <person name="Bito T."/>
            <person name="Chiden Y."/>
            <person name="Fujitsuka N."/>
            <person name="Fukunaka R."/>
            <person name="Hamada M."/>
            <person name="Harada C."/>
            <person name="Hayashi A."/>
            <person name="Hijishita S."/>
            <person name="Honda M."/>
            <person name="Hosokawa S."/>
            <person name="Ichikawa Y."/>
            <person name="Idonuma A."/>
            <person name="Iijima M."/>
            <person name="Ikeda M."/>
            <person name="Ikeno M."/>
            <person name="Ito K."/>
            <person name="Ito S."/>
            <person name="Ito T."/>
            <person name="Ito Y."/>
            <person name="Ito Y."/>
            <person name="Iwabuchi A."/>
            <person name="Kamiya K."/>
            <person name="Karasawa W."/>
            <person name="Kurita K."/>
            <person name="Katagiri S."/>
            <person name="Kikuta A."/>
            <person name="Kobayashi H."/>
            <person name="Kobayashi N."/>
            <person name="Machita K."/>
            <person name="Maehara T."/>
            <person name="Masukawa M."/>
            <person name="Mizubayashi T."/>
            <person name="Mukai Y."/>
            <person name="Nagasaki H."/>
            <person name="Nagata Y."/>
            <person name="Naito S."/>
            <person name="Nakashima M."/>
            <person name="Nakama Y."/>
            <person name="Nakamichi Y."/>
            <person name="Nakamura M."/>
            <person name="Meguro A."/>
            <person name="Negishi M."/>
            <person name="Ohta I."/>
            <person name="Ohta T."/>
            <person name="Okamoto M."/>
            <person name="Ono N."/>
            <person name="Saji S."/>
            <person name="Sakaguchi M."/>
            <person name="Sakai K."/>
            <person name="Shibata M."/>
            <person name="Shimokawa T."/>
            <person name="Song J."/>
            <person name="Takazaki Y."/>
            <person name="Terasawa K."/>
            <person name="Tsugane M."/>
            <person name="Tsuji K."/>
            <person name="Ueda S."/>
            <person name="Waki K."/>
            <person name="Yamagata H."/>
            <person name="Yamamoto M."/>
            <person name="Yamamoto S."/>
            <person name="Yamane H."/>
            <person name="Yoshiki S."/>
            <person name="Yoshihara R."/>
            <person name="Yukawa K."/>
            <person name="Zhong H."/>
            <person name="Yano M."/>
            <person name="Yuan Q."/>
            <person name="Ouyang S."/>
            <person name="Liu J."/>
            <person name="Jones K.M."/>
            <person name="Gansberger K."/>
            <person name="Moffat K."/>
            <person name="Hill J."/>
            <person name="Bera J."/>
            <person name="Fadrosh D."/>
            <person name="Jin S."/>
            <person name="Johri S."/>
            <person name="Kim M."/>
            <person name="Overton L."/>
            <person name="Reardon M."/>
            <person name="Tsitrin T."/>
            <person name="Vuong H."/>
            <person name="Weaver B."/>
            <person name="Ciecko A."/>
            <person name="Tallon L."/>
            <person name="Jackson J."/>
            <person name="Pai G."/>
            <person name="Aken S.V."/>
            <person name="Utterback T."/>
            <person name="Reidmuller S."/>
            <person name="Feldblyum T."/>
            <person name="Hsiao J."/>
            <person name="Zismann V."/>
            <person name="Iobst S."/>
            <person name="de Vazeille A.R."/>
            <person name="Buell C.R."/>
            <person name="Ying K."/>
            <person name="Li Y."/>
            <person name="Lu T."/>
            <person name="Huang Y."/>
            <person name="Zhao Q."/>
            <person name="Feng Q."/>
            <person name="Zhang L."/>
            <person name="Zhu J."/>
            <person name="Weng Q."/>
            <person name="Mu J."/>
            <person name="Lu Y."/>
            <person name="Fan D."/>
            <person name="Liu Y."/>
            <person name="Guan J."/>
            <person name="Zhang Y."/>
            <person name="Yu S."/>
            <person name="Liu X."/>
            <person name="Zhang Y."/>
            <person name="Hong G."/>
            <person name="Han B."/>
            <person name="Choisne N."/>
            <person name="Demange N."/>
            <person name="Orjeda G."/>
            <person name="Samain S."/>
            <person name="Cattolico L."/>
            <person name="Pelletier E."/>
            <person name="Couloux A."/>
            <person name="Segurens B."/>
            <person name="Wincker P."/>
            <person name="D'Hont A."/>
            <person name="Scarpelli C."/>
            <person name="Weissenbach J."/>
            <person name="Salanoubat M."/>
            <person name="Quetier F."/>
            <person name="Yu Y."/>
            <person name="Kim H.R."/>
            <person name="Rambo T."/>
            <person name="Currie J."/>
            <person name="Collura K."/>
            <person name="Luo M."/>
            <person name="Yang T."/>
            <person name="Ammiraju J.S.S."/>
            <person name="Engler F."/>
            <person name="Soderlund C."/>
            <person name="Wing R.A."/>
            <person name="Palmer L.E."/>
            <person name="de la Bastide M."/>
            <person name="Spiegel L."/>
            <person name="Nascimento L."/>
            <person name="Zutavern T."/>
            <person name="O'Shaughnessy A."/>
            <person name="Dike S."/>
            <person name="Dedhia N."/>
            <person name="Preston R."/>
            <person name="Balija V."/>
            <person name="McCombie W.R."/>
            <person name="Chow T."/>
            <person name="Chen H."/>
            <person name="Chung M."/>
            <person name="Chen C."/>
            <person name="Shaw J."/>
            <person name="Wu H."/>
            <person name="Hsiao K."/>
            <person name="Chao Y."/>
            <person name="Chu M."/>
            <person name="Cheng C."/>
            <person name="Hour A."/>
            <person name="Lee P."/>
            <person name="Lin S."/>
            <person name="Lin Y."/>
            <person name="Liou J."/>
            <person name="Liu S."/>
            <person name="Hsing Y."/>
            <person name="Raghuvanshi S."/>
            <person name="Mohanty A."/>
            <person name="Bharti A.K."/>
            <person name="Gaur A."/>
            <person name="Gupta V."/>
            <person name="Kumar D."/>
            <person name="Ravi V."/>
            <person name="Vij S."/>
            <person name="Kapur A."/>
            <person name="Khurana P."/>
            <person name="Khurana P."/>
            <person name="Khurana J.P."/>
            <person name="Tyagi A.K."/>
            <person name="Gaikwad K."/>
            <person name="Singh A."/>
            <person name="Dalal V."/>
            <person name="Srivastava S."/>
            <person name="Dixit A."/>
            <person name="Pal A.K."/>
            <person name="Ghazi I.A."/>
            <person name="Yadav M."/>
            <person name="Pandit A."/>
            <person name="Bhargava A."/>
            <person name="Sureshbabu K."/>
            <person name="Batra K."/>
            <person name="Sharma T.R."/>
            <person name="Mohapatra T."/>
            <person name="Singh N.K."/>
            <person name="Messing J."/>
            <person name="Nelson A.B."/>
            <person name="Fuks G."/>
            <person name="Kavchok S."/>
            <person name="Keizer G."/>
            <person name="Linton E."/>
            <person name="Llaca V."/>
            <person name="Song R."/>
            <person name="Tanyolac B."/>
            <person name="Young S."/>
            <person name="Ho-Il K."/>
            <person name="Hahn J.H."/>
            <person name="Sangsakoo G."/>
            <person name="Vanavichit A."/>
            <person name="de Mattos Luiz.A.T."/>
            <person name="Zimmer P.D."/>
            <person name="Malone G."/>
            <person name="Dellagostin O."/>
            <person name="de Oliveira A.C."/>
            <person name="Bevan M."/>
            <person name="Bancroft I."/>
            <person name="Minx P."/>
            <person name="Cordum H."/>
            <person name="Wilson R."/>
            <person name="Cheng Z."/>
            <person name="Jin W."/>
            <person name="Jiang J."/>
            <person name="Leong S.A."/>
            <person name="Iwama H."/>
            <person name="Gojobori T."/>
            <person name="Itoh T."/>
            <person name="Niimura Y."/>
            <person name="Fujii Y."/>
            <person name="Habara T."/>
            <person name="Sakai H."/>
            <person name="Sato Y."/>
            <person name="Wilson G."/>
            <person name="Kumar K."/>
            <person name="McCouch S."/>
            <person name="Juretic N."/>
            <person name="Hoen D."/>
            <person name="Wright S."/>
            <person name="Bruskiewich R."/>
            <person name="Bureau T."/>
            <person name="Miyao A."/>
            <person name="Hirochika H."/>
            <person name="Nishikawa T."/>
            <person name="Kadowaki K."/>
            <person name="Sugiura M."/>
            <person name="Burr B."/>
            <person name="Sasaki T."/>
        </authorList>
    </citation>
    <scope>NUCLEOTIDE SEQUENCE [LARGE SCALE GENOMIC DNA]</scope>
    <source>
        <strain evidence="3">cv. Nipponbare</strain>
    </source>
</reference>
<gene>
    <name evidence="2" type="primary">OSJNBa0077L03.43</name>
</gene>
<organism evidence="2 3">
    <name type="scientific">Oryza sativa subsp. japonica</name>
    <name type="common">Rice</name>
    <dbReference type="NCBI Taxonomy" id="39947"/>
    <lineage>
        <taxon>Eukaryota</taxon>
        <taxon>Viridiplantae</taxon>
        <taxon>Streptophyta</taxon>
        <taxon>Embryophyta</taxon>
        <taxon>Tracheophyta</taxon>
        <taxon>Spermatophyta</taxon>
        <taxon>Magnoliopsida</taxon>
        <taxon>Liliopsida</taxon>
        <taxon>Poales</taxon>
        <taxon>Poaceae</taxon>
        <taxon>BOP clade</taxon>
        <taxon>Oryzoideae</taxon>
        <taxon>Oryzeae</taxon>
        <taxon>Oryzinae</taxon>
        <taxon>Oryza</taxon>
        <taxon>Oryza sativa</taxon>
    </lineage>
</organism>